<sequence>MHNLFYMVLKAIDSETTLFKYGISKIVEEIIKGAKTKYYHVANIKQIRDFYDYDWKLEFFKVVI</sequence>
<protein>
    <submittedName>
        <fullName evidence="1">Uncharacterized protein</fullName>
    </submittedName>
</protein>
<reference evidence="2" key="1">
    <citation type="journal article" date="2019" name="Int. J. Syst. Evol. Microbiol.">
        <title>The Global Catalogue of Microorganisms (GCM) 10K type strain sequencing project: providing services to taxonomists for standard genome sequencing and annotation.</title>
        <authorList>
            <consortium name="The Broad Institute Genomics Platform"/>
            <consortium name="The Broad Institute Genome Sequencing Center for Infectious Disease"/>
            <person name="Wu L."/>
            <person name="Ma J."/>
        </authorList>
    </citation>
    <scope>NUCLEOTIDE SEQUENCE [LARGE SCALE GENOMIC DNA]</scope>
    <source>
        <strain evidence="2">CGMCC 1.7693</strain>
    </source>
</reference>
<gene>
    <name evidence="1" type="ORF">GCM10011346_24950</name>
</gene>
<proteinExistence type="predicted"/>
<evidence type="ECO:0000313" key="2">
    <source>
        <dbReference type="Proteomes" id="UP000641206"/>
    </source>
</evidence>
<comment type="caution">
    <text evidence="1">The sequence shown here is derived from an EMBL/GenBank/DDBJ whole genome shotgun (WGS) entry which is preliminary data.</text>
</comment>
<evidence type="ECO:0000313" key="1">
    <source>
        <dbReference type="EMBL" id="GGP11740.1"/>
    </source>
</evidence>
<dbReference type="Proteomes" id="UP000641206">
    <property type="component" value="Unassembled WGS sequence"/>
</dbReference>
<dbReference type="EMBL" id="BMLW01000007">
    <property type="protein sequence ID" value="GGP11740.1"/>
    <property type="molecule type" value="Genomic_DNA"/>
</dbReference>
<organism evidence="1 2">
    <name type="scientific">Oceanobacillus neutriphilus</name>
    <dbReference type="NCBI Taxonomy" id="531815"/>
    <lineage>
        <taxon>Bacteria</taxon>
        <taxon>Bacillati</taxon>
        <taxon>Bacillota</taxon>
        <taxon>Bacilli</taxon>
        <taxon>Bacillales</taxon>
        <taxon>Bacillaceae</taxon>
        <taxon>Oceanobacillus</taxon>
    </lineage>
</organism>
<keyword evidence="2" id="KW-1185">Reference proteome</keyword>
<accession>A0ABQ2NVR0</accession>
<name>A0ABQ2NVR0_9BACI</name>